<dbReference type="InterPro" id="IPR005720">
    <property type="entry name" value="Dihydroorotate_DH_cat"/>
</dbReference>
<dbReference type="NCBIfam" id="NF005574">
    <property type="entry name" value="PRK07259.1"/>
    <property type="match status" value="1"/>
</dbReference>
<dbReference type="PIRSF" id="PIRSF000164">
    <property type="entry name" value="DHO_oxidase"/>
    <property type="match status" value="1"/>
</dbReference>
<dbReference type="SUPFAM" id="SSF51395">
    <property type="entry name" value="FMN-linked oxidoreductases"/>
    <property type="match status" value="1"/>
</dbReference>
<dbReference type="InterPro" id="IPR050074">
    <property type="entry name" value="DHO_dehydrogenase"/>
</dbReference>
<dbReference type="GO" id="GO:0044205">
    <property type="term" value="P:'de novo' UMP biosynthetic process"/>
    <property type="evidence" value="ECO:0007669"/>
    <property type="project" value="UniProtKB-UniRule"/>
</dbReference>
<dbReference type="InterPro" id="IPR033888">
    <property type="entry name" value="DHOD_1B"/>
</dbReference>
<feature type="domain" description="Dihydroorotate dehydrogenase catalytic" evidence="10">
    <location>
        <begin position="11"/>
        <end position="287"/>
    </location>
</feature>
<dbReference type="HAMAP" id="MF_00224">
    <property type="entry name" value="DHO_dh_type1"/>
    <property type="match status" value="1"/>
</dbReference>
<feature type="binding site" evidence="9">
    <location>
        <begin position="46"/>
        <end position="47"/>
    </location>
    <ligand>
        <name>FMN</name>
        <dbReference type="ChEBI" id="CHEBI:58210"/>
    </ligand>
</feature>
<comment type="cofactor">
    <cofactor evidence="9">
        <name>FMN</name>
        <dbReference type="ChEBI" id="CHEBI:58210"/>
    </cofactor>
    <text evidence="9">Binds 1 FMN per subunit.</text>
</comment>
<dbReference type="InterPro" id="IPR049622">
    <property type="entry name" value="Dihydroorotate_DH_I"/>
</dbReference>
<comment type="function">
    <text evidence="9">Catalyzes the conversion of dihydroorotate to orotate.</text>
</comment>
<dbReference type="RefSeq" id="WP_026292116.1">
    <property type="nucleotide sequence ID" value="NZ_JQJE01000012.1"/>
</dbReference>
<comment type="caution">
    <text evidence="11">The sequence shown here is derived from an EMBL/GenBank/DDBJ whole genome shotgun (WGS) entry which is preliminary data.</text>
</comment>
<feature type="binding site" evidence="9">
    <location>
        <begin position="193"/>
        <end position="194"/>
    </location>
    <ligand>
        <name>substrate</name>
    </ligand>
</feature>
<organism evidence="11 12">
    <name type="scientific">Porphyromonas gulae</name>
    <dbReference type="NCBI Taxonomy" id="111105"/>
    <lineage>
        <taxon>Bacteria</taxon>
        <taxon>Pseudomonadati</taxon>
        <taxon>Bacteroidota</taxon>
        <taxon>Bacteroidia</taxon>
        <taxon>Bacteroidales</taxon>
        <taxon>Porphyromonadaceae</taxon>
        <taxon>Porphyromonas</taxon>
    </lineage>
</organism>
<comment type="subcellular location">
    <subcellularLocation>
        <location evidence="1 9">Cytoplasm</location>
    </subcellularLocation>
</comment>
<feature type="binding site" evidence="9">
    <location>
        <position position="100"/>
    </location>
    <ligand>
        <name>FMN</name>
        <dbReference type="ChEBI" id="CHEBI:58210"/>
    </ligand>
</feature>
<comment type="similarity">
    <text evidence="3 9">Belongs to the dihydroorotate dehydrogenase family. Type 1 subfamily.</text>
</comment>
<dbReference type="PROSITE" id="PS00912">
    <property type="entry name" value="DHODEHASE_2"/>
    <property type="match status" value="1"/>
</dbReference>
<evidence type="ECO:0000256" key="6">
    <source>
        <dbReference type="ARBA" id="ARBA00022643"/>
    </source>
</evidence>
<dbReference type="EMBL" id="JRAI01000078">
    <property type="protein sequence ID" value="KGN84215.1"/>
    <property type="molecule type" value="Genomic_DNA"/>
</dbReference>
<dbReference type="UniPathway" id="UPA00070"/>
<keyword evidence="6 9" id="KW-0288">FMN</keyword>
<evidence type="ECO:0000313" key="12">
    <source>
        <dbReference type="Proteomes" id="UP000030130"/>
    </source>
</evidence>
<dbReference type="AlphaFoldDB" id="A0A0A2F2F5"/>
<feature type="binding site" evidence="9">
    <location>
        <position position="46"/>
    </location>
    <ligand>
        <name>substrate</name>
    </ligand>
</feature>
<accession>A0A0A2F2F5</accession>
<dbReference type="InterPro" id="IPR012135">
    <property type="entry name" value="Dihydroorotate_DH_1_2"/>
</dbReference>
<sequence>MVRTEVEIGRGLTIKNPVMTASGTYGYGTEYKDFIDIDRLGAIVVKGTTLHHREGNAYPRMAETPSGMLNAVGLQNKGVHYFVEHIYPVIKDYRTEMIVNVSGSTLDDYAETSRIINELEHIRAIELNISCPNVKQGGMAYGVTCEGAASVVKAVRRAYDKTLIVKLSPNVTDITEIARAVEAEGADAISMVNTFLGMAIDAEKRRPILSTITGGLSGPCIKPIALRMVWQTAKVVQVPIIGMGGIASAADAIEFLLAGATAVQVGCYNFVDPAAASHIVDAIEDYLRRHGISDVKELIGSLVIEHN</sequence>
<feature type="binding site" evidence="9">
    <location>
        <position position="128"/>
    </location>
    <ligand>
        <name>substrate</name>
    </ligand>
</feature>
<dbReference type="Gene3D" id="3.20.20.70">
    <property type="entry name" value="Aldolase class I"/>
    <property type="match status" value="1"/>
</dbReference>
<comment type="catalytic activity">
    <reaction evidence="9">
        <text>(S)-dihydroorotate + A = orotate + AH2</text>
        <dbReference type="Rhea" id="RHEA:18073"/>
        <dbReference type="ChEBI" id="CHEBI:13193"/>
        <dbReference type="ChEBI" id="CHEBI:17499"/>
        <dbReference type="ChEBI" id="CHEBI:30839"/>
        <dbReference type="ChEBI" id="CHEBI:30864"/>
    </reaction>
</comment>
<evidence type="ECO:0000256" key="9">
    <source>
        <dbReference type="HAMAP-Rule" id="MF_00224"/>
    </source>
</evidence>
<dbReference type="Proteomes" id="UP000030130">
    <property type="component" value="Unassembled WGS sequence"/>
</dbReference>
<evidence type="ECO:0000313" key="11">
    <source>
        <dbReference type="EMBL" id="KGN84215.1"/>
    </source>
</evidence>
<keyword evidence="8 9" id="KW-0560">Oxidoreductase</keyword>
<proteinExistence type="inferred from homology"/>
<dbReference type="GO" id="GO:0004152">
    <property type="term" value="F:dihydroorotate dehydrogenase activity"/>
    <property type="evidence" value="ECO:0007669"/>
    <property type="project" value="UniProtKB-UniRule"/>
</dbReference>
<dbReference type="PANTHER" id="PTHR48109">
    <property type="entry name" value="DIHYDROOROTATE DEHYDROGENASE (QUINONE), MITOCHONDRIAL-RELATED"/>
    <property type="match status" value="1"/>
</dbReference>
<dbReference type="InterPro" id="IPR001295">
    <property type="entry name" value="Dihydroorotate_DH_CS"/>
</dbReference>
<evidence type="ECO:0000256" key="3">
    <source>
        <dbReference type="ARBA" id="ARBA00008008"/>
    </source>
</evidence>
<keyword evidence="7 9" id="KW-0665">Pyrimidine biosynthesis</keyword>
<dbReference type="CDD" id="cd04740">
    <property type="entry name" value="DHOD_1B_like"/>
    <property type="match status" value="1"/>
</dbReference>
<reference evidence="11 12" key="1">
    <citation type="submission" date="2014-08" db="EMBL/GenBank/DDBJ databases">
        <title>Porphyromonas gulae strain:COT-052_OH1451 Genome sequencing.</title>
        <authorList>
            <person name="Wallis C."/>
            <person name="Deusch O."/>
            <person name="O'Flynn C."/>
            <person name="Davis I."/>
            <person name="Jospin G."/>
            <person name="Darling A.E."/>
            <person name="Coil D.A."/>
            <person name="Alexiev A."/>
            <person name="Horsfall A."/>
            <person name="Kirkwood N."/>
            <person name="Harris S."/>
            <person name="Eisen J.A."/>
        </authorList>
    </citation>
    <scope>NUCLEOTIDE SEQUENCE [LARGE SCALE GENOMIC DNA]</scope>
    <source>
        <strain evidence="12">COT-052 OH1451</strain>
    </source>
</reference>
<feature type="binding site" evidence="9">
    <location>
        <position position="192"/>
    </location>
    <ligand>
        <name>FMN</name>
        <dbReference type="ChEBI" id="CHEBI:58210"/>
    </ligand>
</feature>
<dbReference type="OrthoDB" id="9794954at2"/>
<dbReference type="PANTHER" id="PTHR48109:SF1">
    <property type="entry name" value="DIHYDROOROTATE DEHYDROGENASE (FUMARATE)"/>
    <property type="match status" value="1"/>
</dbReference>
<dbReference type="STRING" id="111105.HR09_07875"/>
<feature type="binding site" evidence="9">
    <location>
        <begin position="70"/>
        <end position="74"/>
    </location>
    <ligand>
        <name>substrate</name>
    </ligand>
</feature>
<dbReference type="NCBIfam" id="TIGR01037">
    <property type="entry name" value="pyrD_sub1_fam"/>
    <property type="match status" value="1"/>
</dbReference>
<feature type="binding site" evidence="9">
    <location>
        <position position="166"/>
    </location>
    <ligand>
        <name>FMN</name>
        <dbReference type="ChEBI" id="CHEBI:58210"/>
    </ligand>
</feature>
<name>A0A0A2F2F5_9PORP</name>
<gene>
    <name evidence="9" type="primary">pyrD</name>
    <name evidence="11" type="ORF">HR08_09275</name>
</gene>
<keyword evidence="4 9" id="KW-0963">Cytoplasm</keyword>
<feature type="binding site" evidence="9">
    <location>
        <begin position="244"/>
        <end position="245"/>
    </location>
    <ligand>
        <name>FMN</name>
        <dbReference type="ChEBI" id="CHEBI:58210"/>
    </ligand>
</feature>
<evidence type="ECO:0000256" key="7">
    <source>
        <dbReference type="ARBA" id="ARBA00022975"/>
    </source>
</evidence>
<protein>
    <recommendedName>
        <fullName evidence="9">Dihydroorotate dehydrogenase</fullName>
        <shortName evidence="9">DHOD</shortName>
        <shortName evidence="9">DHODase</shortName>
        <shortName evidence="9">DHOdehase</shortName>
        <ecNumber evidence="9">1.3.-.-</ecNumber>
    </recommendedName>
</protein>
<evidence type="ECO:0000259" key="10">
    <source>
        <dbReference type="Pfam" id="PF01180"/>
    </source>
</evidence>
<dbReference type="GO" id="GO:0005737">
    <property type="term" value="C:cytoplasm"/>
    <property type="evidence" value="ECO:0007669"/>
    <property type="project" value="UniProtKB-SubCell"/>
</dbReference>
<feature type="binding site" evidence="9">
    <location>
        <position position="128"/>
    </location>
    <ligand>
        <name>FMN</name>
        <dbReference type="ChEBI" id="CHEBI:58210"/>
    </ligand>
</feature>
<dbReference type="InterPro" id="IPR013785">
    <property type="entry name" value="Aldolase_TIM"/>
</dbReference>
<evidence type="ECO:0000256" key="2">
    <source>
        <dbReference type="ARBA" id="ARBA00004725"/>
    </source>
</evidence>
<evidence type="ECO:0000256" key="8">
    <source>
        <dbReference type="ARBA" id="ARBA00023002"/>
    </source>
</evidence>
<keyword evidence="5 9" id="KW-0285">Flavoprotein</keyword>
<evidence type="ECO:0000256" key="1">
    <source>
        <dbReference type="ARBA" id="ARBA00004496"/>
    </source>
</evidence>
<dbReference type="EC" id="1.3.-.-" evidence="9"/>
<dbReference type="InterPro" id="IPR024920">
    <property type="entry name" value="Dihydroorotate_DH_1"/>
</dbReference>
<dbReference type="GO" id="GO:0006207">
    <property type="term" value="P:'de novo' pyrimidine nucleobase biosynthetic process"/>
    <property type="evidence" value="ECO:0007669"/>
    <property type="project" value="InterPro"/>
</dbReference>
<dbReference type="FunFam" id="3.20.20.70:FF:000027">
    <property type="entry name" value="Dihydropyrimidine dehydrogenase [NADP(+)]"/>
    <property type="match status" value="1"/>
</dbReference>
<feature type="binding site" evidence="9">
    <location>
        <position position="22"/>
    </location>
    <ligand>
        <name>FMN</name>
        <dbReference type="ChEBI" id="CHEBI:58210"/>
    </ligand>
</feature>
<evidence type="ECO:0000256" key="5">
    <source>
        <dbReference type="ARBA" id="ARBA00022630"/>
    </source>
</evidence>
<evidence type="ECO:0000256" key="4">
    <source>
        <dbReference type="ARBA" id="ARBA00022490"/>
    </source>
</evidence>
<dbReference type="Pfam" id="PF01180">
    <property type="entry name" value="DHO_dh"/>
    <property type="match status" value="1"/>
</dbReference>
<dbReference type="PROSITE" id="PS00911">
    <property type="entry name" value="DHODEHASE_1"/>
    <property type="match status" value="1"/>
</dbReference>
<comment type="caution">
    <text evidence="9">Lacks conserved residue(s) required for the propagation of feature annotation.</text>
</comment>
<feature type="binding site" evidence="9">
    <location>
        <position position="218"/>
    </location>
    <ligand>
        <name>FMN</name>
        <dbReference type="ChEBI" id="CHEBI:58210"/>
    </ligand>
</feature>
<feature type="active site" description="Nucleophile" evidence="9">
    <location>
        <position position="131"/>
    </location>
</feature>
<comment type="pathway">
    <text evidence="2 9">Pyrimidine metabolism; UMP biosynthesis via de novo pathway.</text>
</comment>
<dbReference type="eggNOG" id="COG0167">
    <property type="taxonomic scope" value="Bacteria"/>
</dbReference>